<dbReference type="EMBL" id="MLJW01000140">
    <property type="protein sequence ID" value="OIQ96957.1"/>
    <property type="molecule type" value="Genomic_DNA"/>
</dbReference>
<feature type="transmembrane region" description="Helical" evidence="3">
    <location>
        <begin position="77"/>
        <end position="101"/>
    </location>
</feature>
<dbReference type="InterPro" id="IPR036770">
    <property type="entry name" value="Ankyrin_rpt-contain_sf"/>
</dbReference>
<dbReference type="GO" id="GO:0085020">
    <property type="term" value="P:protein K6-linked ubiquitination"/>
    <property type="evidence" value="ECO:0007669"/>
    <property type="project" value="TreeGrafter"/>
</dbReference>
<dbReference type="PANTHER" id="PTHR24171">
    <property type="entry name" value="ANKYRIN REPEAT DOMAIN-CONTAINING PROTEIN 39-RELATED"/>
    <property type="match status" value="1"/>
</dbReference>
<keyword evidence="3" id="KW-0472">Membrane</keyword>
<evidence type="ECO:0000256" key="2">
    <source>
        <dbReference type="ARBA" id="ARBA00023043"/>
    </source>
</evidence>
<keyword evidence="3" id="KW-1133">Transmembrane helix</keyword>
<dbReference type="SMART" id="SM00248">
    <property type="entry name" value="ANK"/>
    <property type="match status" value="2"/>
</dbReference>
<name>A0A1J5S9N9_9ZZZZ</name>
<keyword evidence="3" id="KW-0812">Transmembrane</keyword>
<dbReference type="AlphaFoldDB" id="A0A1J5S9N9"/>
<evidence type="ECO:0000313" key="4">
    <source>
        <dbReference type="EMBL" id="OIQ96957.1"/>
    </source>
</evidence>
<dbReference type="Gene3D" id="1.25.40.20">
    <property type="entry name" value="Ankyrin repeat-containing domain"/>
    <property type="match status" value="1"/>
</dbReference>
<keyword evidence="1" id="KW-0677">Repeat</keyword>
<evidence type="ECO:0000256" key="3">
    <source>
        <dbReference type="SAM" id="Phobius"/>
    </source>
</evidence>
<dbReference type="InterPro" id="IPR002110">
    <property type="entry name" value="Ankyrin_rpt"/>
</dbReference>
<dbReference type="PANTHER" id="PTHR24171:SF8">
    <property type="entry name" value="BRCA1-ASSOCIATED RING DOMAIN PROTEIN 1"/>
    <property type="match status" value="1"/>
</dbReference>
<reference evidence="4" key="1">
    <citation type="submission" date="2016-10" db="EMBL/GenBank/DDBJ databases">
        <title>Sequence of Gallionella enrichment culture.</title>
        <authorList>
            <person name="Poehlein A."/>
            <person name="Muehling M."/>
            <person name="Daniel R."/>
        </authorList>
    </citation>
    <scope>NUCLEOTIDE SEQUENCE</scope>
</reference>
<keyword evidence="2" id="KW-0040">ANK repeat</keyword>
<dbReference type="PROSITE" id="PS50088">
    <property type="entry name" value="ANK_REPEAT"/>
    <property type="match status" value="1"/>
</dbReference>
<sequence length="236" mass="25466">MVKIQVKSGEVLILLAASVMSLLANLPDRLLGNLVDRRALLAALMALVVVAMFRYLQVLLLLTISILAIGANLPTELASALGISKLALLISLGSLIAIALLNRVVKLLPTEKDLSHTGIADARQTMLEAIAKGDRATLQRLLVMHADVNFTLGGTTPLHLAAERGYPDMVQTLIGYGADYRIKNALGQTPLEVARGKKKFVKTEEVLHGAGTSYFAKLGQEETRRADADIWQKQHG</sequence>
<dbReference type="SUPFAM" id="SSF48403">
    <property type="entry name" value="Ankyrin repeat"/>
    <property type="match status" value="1"/>
</dbReference>
<organism evidence="4">
    <name type="scientific">mine drainage metagenome</name>
    <dbReference type="NCBI Taxonomy" id="410659"/>
    <lineage>
        <taxon>unclassified sequences</taxon>
        <taxon>metagenomes</taxon>
        <taxon>ecological metagenomes</taxon>
    </lineage>
</organism>
<dbReference type="Pfam" id="PF13857">
    <property type="entry name" value="Ank_5"/>
    <property type="match status" value="1"/>
</dbReference>
<evidence type="ECO:0000256" key="1">
    <source>
        <dbReference type="ARBA" id="ARBA00022737"/>
    </source>
</evidence>
<protein>
    <submittedName>
        <fullName evidence="4">Ankyrin repeat protein</fullName>
    </submittedName>
</protein>
<dbReference type="PROSITE" id="PS50297">
    <property type="entry name" value="ANK_REP_REGION"/>
    <property type="match status" value="1"/>
</dbReference>
<proteinExistence type="predicted"/>
<gene>
    <name evidence="4" type="ORF">GALL_210240</name>
</gene>
<comment type="caution">
    <text evidence="4">The sequence shown here is derived from an EMBL/GenBank/DDBJ whole genome shotgun (WGS) entry which is preliminary data.</text>
</comment>
<feature type="transmembrane region" description="Helical" evidence="3">
    <location>
        <begin position="39"/>
        <end position="71"/>
    </location>
</feature>
<dbReference type="GO" id="GO:0004842">
    <property type="term" value="F:ubiquitin-protein transferase activity"/>
    <property type="evidence" value="ECO:0007669"/>
    <property type="project" value="TreeGrafter"/>
</dbReference>
<dbReference type="GO" id="GO:0070531">
    <property type="term" value="C:BRCA1-A complex"/>
    <property type="evidence" value="ECO:0007669"/>
    <property type="project" value="TreeGrafter"/>
</dbReference>
<accession>A0A1J5S9N9</accession>
<dbReference type="GO" id="GO:0031436">
    <property type="term" value="C:BRCA1-BARD1 complex"/>
    <property type="evidence" value="ECO:0007669"/>
    <property type="project" value="TreeGrafter"/>
</dbReference>